<evidence type="ECO:0000313" key="3">
    <source>
        <dbReference type="Proteomes" id="UP001333110"/>
    </source>
</evidence>
<proteinExistence type="predicted"/>
<sequence length="65" mass="6874">MAARLRARLKEEASGESDGDGSGMDGEDSSLSSLDFGYQEQPESSGSELEEVVALRPPSSKGRAR</sequence>
<evidence type="ECO:0000256" key="1">
    <source>
        <dbReference type="SAM" id="MobiDB-lite"/>
    </source>
</evidence>
<comment type="caution">
    <text evidence="2">The sequence shown here is derived from an EMBL/GenBank/DDBJ whole genome shotgun (WGS) entry which is preliminary data.</text>
</comment>
<keyword evidence="3" id="KW-1185">Reference proteome</keyword>
<organism evidence="2 3">
    <name type="scientific">Mycteria americana</name>
    <name type="common">Wood stork</name>
    <dbReference type="NCBI Taxonomy" id="33587"/>
    <lineage>
        <taxon>Eukaryota</taxon>
        <taxon>Metazoa</taxon>
        <taxon>Chordata</taxon>
        <taxon>Craniata</taxon>
        <taxon>Vertebrata</taxon>
        <taxon>Euteleostomi</taxon>
        <taxon>Archelosauria</taxon>
        <taxon>Archosauria</taxon>
        <taxon>Dinosauria</taxon>
        <taxon>Saurischia</taxon>
        <taxon>Theropoda</taxon>
        <taxon>Coelurosauria</taxon>
        <taxon>Aves</taxon>
        <taxon>Neognathae</taxon>
        <taxon>Neoaves</taxon>
        <taxon>Aequornithes</taxon>
        <taxon>Ciconiiformes</taxon>
        <taxon>Ciconiidae</taxon>
        <taxon>Mycteria</taxon>
    </lineage>
</organism>
<dbReference type="AlphaFoldDB" id="A0AAN7RI26"/>
<dbReference type="EMBL" id="JAUNZN010000028">
    <property type="protein sequence ID" value="KAK4807544.1"/>
    <property type="molecule type" value="Genomic_DNA"/>
</dbReference>
<evidence type="ECO:0000313" key="2">
    <source>
        <dbReference type="EMBL" id="KAK4807544.1"/>
    </source>
</evidence>
<name>A0AAN7RI26_MYCAM</name>
<gene>
    <name evidence="2" type="ORF">QYF61_003333</name>
</gene>
<feature type="region of interest" description="Disordered" evidence="1">
    <location>
        <begin position="1"/>
        <end position="65"/>
    </location>
</feature>
<dbReference type="Proteomes" id="UP001333110">
    <property type="component" value="Unassembled WGS sequence"/>
</dbReference>
<reference evidence="2 3" key="1">
    <citation type="journal article" date="2023" name="J. Hered.">
        <title>Chromosome-level genome of the wood stork (Mycteria americana) provides insight into avian chromosome evolution.</title>
        <authorList>
            <person name="Flamio R. Jr."/>
            <person name="Ramstad K.M."/>
        </authorList>
    </citation>
    <scope>NUCLEOTIDE SEQUENCE [LARGE SCALE GENOMIC DNA]</scope>
    <source>
        <strain evidence="2">JAX WOST 10</strain>
    </source>
</reference>
<accession>A0AAN7RI26</accession>
<protein>
    <submittedName>
        <fullName evidence="2">Uncharacterized protein</fullName>
    </submittedName>
</protein>